<reference evidence="1" key="1">
    <citation type="submission" date="2021-01" db="EMBL/GenBank/DDBJ databases">
        <title>Rhizobium sp. strain KVB221 16S ribosomal RNA gene Genome sequencing and assembly.</title>
        <authorList>
            <person name="Kang M."/>
        </authorList>
    </citation>
    <scope>NUCLEOTIDE SEQUENCE</scope>
    <source>
        <strain evidence="1">KVB221</strain>
    </source>
</reference>
<dbReference type="Proteomes" id="UP000633219">
    <property type="component" value="Unassembled WGS sequence"/>
</dbReference>
<name>A0A937CN91_9HYPH</name>
<protein>
    <submittedName>
        <fullName evidence="1">Uncharacterized protein</fullName>
    </submittedName>
</protein>
<evidence type="ECO:0000313" key="1">
    <source>
        <dbReference type="EMBL" id="MBL0375215.1"/>
    </source>
</evidence>
<proteinExistence type="predicted"/>
<accession>A0A937CN91</accession>
<gene>
    <name evidence="1" type="ORF">JJB09_24675</name>
</gene>
<sequence length="85" mass="9145">MPENDEARKAVCDSILGHATDLMMTDAGASLEMVIDRVMTFVAAQIASLEGSPRAAQVFREVADKIEAGLFHRITGENDTGSARH</sequence>
<comment type="caution">
    <text evidence="1">The sequence shown here is derived from an EMBL/GenBank/DDBJ whole genome shotgun (WGS) entry which is preliminary data.</text>
</comment>
<dbReference type="AlphaFoldDB" id="A0A937CN91"/>
<evidence type="ECO:0000313" key="2">
    <source>
        <dbReference type="Proteomes" id="UP000633219"/>
    </source>
</evidence>
<keyword evidence="2" id="KW-1185">Reference proteome</keyword>
<dbReference type="EMBL" id="JAEQNC010000020">
    <property type="protein sequence ID" value="MBL0375215.1"/>
    <property type="molecule type" value="Genomic_DNA"/>
</dbReference>
<organism evidence="1 2">
    <name type="scientific">Rhizobium setariae</name>
    <dbReference type="NCBI Taxonomy" id="2801340"/>
    <lineage>
        <taxon>Bacteria</taxon>
        <taxon>Pseudomonadati</taxon>
        <taxon>Pseudomonadota</taxon>
        <taxon>Alphaproteobacteria</taxon>
        <taxon>Hyphomicrobiales</taxon>
        <taxon>Rhizobiaceae</taxon>
        <taxon>Rhizobium/Agrobacterium group</taxon>
        <taxon>Rhizobium</taxon>
    </lineage>
</organism>